<proteinExistence type="predicted"/>
<evidence type="ECO:0000256" key="1">
    <source>
        <dbReference type="SAM" id="MobiDB-lite"/>
    </source>
</evidence>
<organism evidence="2 3">
    <name type="scientific">Dreissena polymorpha</name>
    <name type="common">Zebra mussel</name>
    <name type="synonym">Mytilus polymorpha</name>
    <dbReference type="NCBI Taxonomy" id="45954"/>
    <lineage>
        <taxon>Eukaryota</taxon>
        <taxon>Metazoa</taxon>
        <taxon>Spiralia</taxon>
        <taxon>Lophotrochozoa</taxon>
        <taxon>Mollusca</taxon>
        <taxon>Bivalvia</taxon>
        <taxon>Autobranchia</taxon>
        <taxon>Heteroconchia</taxon>
        <taxon>Euheterodonta</taxon>
        <taxon>Imparidentia</taxon>
        <taxon>Neoheterodontei</taxon>
        <taxon>Myida</taxon>
        <taxon>Dreissenoidea</taxon>
        <taxon>Dreissenidae</taxon>
        <taxon>Dreissena</taxon>
    </lineage>
</organism>
<evidence type="ECO:0000313" key="2">
    <source>
        <dbReference type="EMBL" id="KAH3845306.1"/>
    </source>
</evidence>
<name>A0A9D4KUI7_DREPO</name>
<sequence length="100" mass="11173">MVRTFPNATTDVSNRKRKLGSSVVAGNIDGDSRQPTSVDVCKRIKRQNPDIDYTSKTQPPIQLLTNLRQTDRWTDYLTDRQTGKQTYNVNNSVSLCLGGG</sequence>
<dbReference type="EMBL" id="JAIWYP010000003">
    <property type="protein sequence ID" value="KAH3845306.1"/>
    <property type="molecule type" value="Genomic_DNA"/>
</dbReference>
<gene>
    <name evidence="2" type="ORF">DPMN_087584</name>
</gene>
<protein>
    <submittedName>
        <fullName evidence="2">Uncharacterized protein</fullName>
    </submittedName>
</protein>
<reference evidence="2" key="2">
    <citation type="submission" date="2020-11" db="EMBL/GenBank/DDBJ databases">
        <authorList>
            <person name="McCartney M.A."/>
            <person name="Auch B."/>
            <person name="Kono T."/>
            <person name="Mallez S."/>
            <person name="Becker A."/>
            <person name="Gohl D.M."/>
            <person name="Silverstein K.A.T."/>
            <person name="Koren S."/>
            <person name="Bechman K.B."/>
            <person name="Herman A."/>
            <person name="Abrahante J.E."/>
            <person name="Garbe J."/>
        </authorList>
    </citation>
    <scope>NUCLEOTIDE SEQUENCE</scope>
    <source>
        <strain evidence="2">Duluth1</strain>
        <tissue evidence="2">Whole animal</tissue>
    </source>
</reference>
<comment type="caution">
    <text evidence="2">The sequence shown here is derived from an EMBL/GenBank/DDBJ whole genome shotgun (WGS) entry which is preliminary data.</text>
</comment>
<keyword evidence="3" id="KW-1185">Reference proteome</keyword>
<dbReference type="AlphaFoldDB" id="A0A9D4KUI7"/>
<reference evidence="2" key="1">
    <citation type="journal article" date="2019" name="bioRxiv">
        <title>The Genome of the Zebra Mussel, Dreissena polymorpha: A Resource for Invasive Species Research.</title>
        <authorList>
            <person name="McCartney M.A."/>
            <person name="Auch B."/>
            <person name="Kono T."/>
            <person name="Mallez S."/>
            <person name="Zhang Y."/>
            <person name="Obille A."/>
            <person name="Becker A."/>
            <person name="Abrahante J.E."/>
            <person name="Garbe J."/>
            <person name="Badalamenti J.P."/>
            <person name="Herman A."/>
            <person name="Mangelson H."/>
            <person name="Liachko I."/>
            <person name="Sullivan S."/>
            <person name="Sone E.D."/>
            <person name="Koren S."/>
            <person name="Silverstein K.A.T."/>
            <person name="Beckman K.B."/>
            <person name="Gohl D.M."/>
        </authorList>
    </citation>
    <scope>NUCLEOTIDE SEQUENCE</scope>
    <source>
        <strain evidence="2">Duluth1</strain>
        <tissue evidence="2">Whole animal</tissue>
    </source>
</reference>
<feature type="region of interest" description="Disordered" evidence="1">
    <location>
        <begin position="1"/>
        <end position="36"/>
    </location>
</feature>
<dbReference type="Proteomes" id="UP000828390">
    <property type="component" value="Unassembled WGS sequence"/>
</dbReference>
<feature type="compositionally biased region" description="Polar residues" evidence="1">
    <location>
        <begin position="1"/>
        <end position="12"/>
    </location>
</feature>
<evidence type="ECO:0000313" key="3">
    <source>
        <dbReference type="Proteomes" id="UP000828390"/>
    </source>
</evidence>
<accession>A0A9D4KUI7</accession>